<dbReference type="PROSITE" id="PS51864">
    <property type="entry name" value="ASTACIN"/>
    <property type="match status" value="1"/>
</dbReference>
<dbReference type="InterPro" id="IPR003961">
    <property type="entry name" value="FN3_dom"/>
</dbReference>
<dbReference type="PRINTS" id="PR00480">
    <property type="entry name" value="ASTACIN"/>
</dbReference>
<dbReference type="CDD" id="cd00041">
    <property type="entry name" value="CUB"/>
    <property type="match status" value="1"/>
</dbReference>
<keyword evidence="4 8" id="KW-0862">Zinc</keyword>
<sequence length="485" mass="54307">MDIIVKANMGDKGVAVIQFAIIKYNSVQSCIRWIPRTKEEDYVIIKDGEGCHSSIGRDTGPQNLVLGSSCYYIGVILHELNHAVGFFHEQSRYDRDDYILVNWENIQNGDPPLPIWARLEHTTVTTSVPVPSSTPTTNRAMIEMWYTHIPNGIPGKVQDLQVFLIENTLRVFWTAPCTSVPLTGYRLTIKNGQKHSTITIAPNHRSYYVYTANHPGTRYEMTVTALSKSGSGETSERVSTVSACGHDIVLPVYGKLASIHSPYFRNEYYEPDVVCQWNVKASEGQRLKIHFDAINLADNTTSCTDDYVMLNDDRFCREHLNGGYYVTVGRDAKIIFRSSPGANIKHSGFNLSIEAIDTKPNVKNVINTPGVIGLAWDPPENSKNTSYNHVLKYRILPEVNQELIRLAPGVHEFVFPTGRNIGRRYEIELSTLTDTEEGRPVKYTLRSACGHNVTVNGVGRIQNPPSYGIVSFKLTMVPPLPECGK</sequence>
<comment type="cofactor">
    <cofactor evidence="8 9">
        <name>Zn(2+)</name>
        <dbReference type="ChEBI" id="CHEBI:29105"/>
    </cofactor>
    <text evidence="8 9">Binds 1 zinc ion per subunit.</text>
</comment>
<dbReference type="InterPro" id="IPR000859">
    <property type="entry name" value="CUB_dom"/>
</dbReference>
<dbReference type="InterPro" id="IPR036116">
    <property type="entry name" value="FN3_sf"/>
</dbReference>
<dbReference type="PROSITE" id="PS01180">
    <property type="entry name" value="CUB"/>
    <property type="match status" value="1"/>
</dbReference>
<dbReference type="SUPFAM" id="SSF49854">
    <property type="entry name" value="Spermadhesin, CUB domain"/>
    <property type="match status" value="1"/>
</dbReference>
<dbReference type="MEROPS" id="M12.A41"/>
<keyword evidence="5 8" id="KW-0482">Metalloprotease</keyword>
<dbReference type="CDD" id="cd00063">
    <property type="entry name" value="FN3"/>
    <property type="match status" value="1"/>
</dbReference>
<dbReference type="Pfam" id="PF00431">
    <property type="entry name" value="CUB"/>
    <property type="match status" value="1"/>
</dbReference>
<dbReference type="EC" id="3.4.24.-" evidence="9"/>
<dbReference type="InterPro" id="IPR006026">
    <property type="entry name" value="Peptidase_Metallo"/>
</dbReference>
<dbReference type="HOGENOM" id="CLU_562910_0_0_1"/>
<evidence type="ECO:0000256" key="9">
    <source>
        <dbReference type="RuleBase" id="RU361183"/>
    </source>
</evidence>
<evidence type="ECO:0000256" key="8">
    <source>
        <dbReference type="PROSITE-ProRule" id="PRU01211"/>
    </source>
</evidence>
<dbReference type="PANTHER" id="PTHR10127">
    <property type="entry name" value="DISCOIDIN, CUB, EGF, LAMININ , AND ZINC METALLOPROTEASE DOMAIN CONTAINING"/>
    <property type="match status" value="1"/>
</dbReference>
<dbReference type="GO" id="GO:0006508">
    <property type="term" value="P:proteolysis"/>
    <property type="evidence" value="ECO:0007669"/>
    <property type="project" value="UniProtKB-KW"/>
</dbReference>
<dbReference type="PROSITE" id="PS50853">
    <property type="entry name" value="FN3"/>
    <property type="match status" value="1"/>
</dbReference>
<evidence type="ECO:0000256" key="5">
    <source>
        <dbReference type="ARBA" id="ARBA00023049"/>
    </source>
</evidence>
<dbReference type="InterPro" id="IPR024079">
    <property type="entry name" value="MetalloPept_cat_dom_sf"/>
</dbReference>
<dbReference type="PANTHER" id="PTHR10127:SF780">
    <property type="entry name" value="METALLOENDOPEPTIDASE"/>
    <property type="match status" value="1"/>
</dbReference>
<dbReference type="EMBL" id="JH818581">
    <property type="protein sequence ID" value="EKC19400.1"/>
    <property type="molecule type" value="Genomic_DNA"/>
</dbReference>
<feature type="binding site" evidence="8">
    <location>
        <position position="88"/>
    </location>
    <ligand>
        <name>Zn(2+)</name>
        <dbReference type="ChEBI" id="CHEBI:29105"/>
        <note>catalytic</note>
    </ligand>
</feature>
<gene>
    <name evidence="10" type="ORF">CGI_10008631</name>
</gene>
<evidence type="ECO:0000256" key="1">
    <source>
        <dbReference type="ARBA" id="ARBA00022670"/>
    </source>
</evidence>
<protein>
    <recommendedName>
        <fullName evidence="9">Metalloendopeptidase</fullName>
        <ecNumber evidence="9">3.4.24.-</ecNumber>
    </recommendedName>
</protein>
<dbReference type="InterPro" id="IPR035914">
    <property type="entry name" value="Sperma_CUB_dom_sf"/>
</dbReference>
<comment type="caution">
    <text evidence="7">Lacks conserved residue(s) required for the propagation of feature annotation.</text>
</comment>
<dbReference type="InterPro" id="IPR013783">
    <property type="entry name" value="Ig-like_fold"/>
</dbReference>
<dbReference type="Gene3D" id="2.60.120.290">
    <property type="entry name" value="Spermadhesin, CUB domain"/>
    <property type="match status" value="1"/>
</dbReference>
<dbReference type="SMART" id="SM00042">
    <property type="entry name" value="CUB"/>
    <property type="match status" value="1"/>
</dbReference>
<keyword evidence="3 8" id="KW-0378">Hydrolase</keyword>
<dbReference type="Gene3D" id="2.60.40.10">
    <property type="entry name" value="Immunoglobulins"/>
    <property type="match status" value="1"/>
</dbReference>
<feature type="active site" evidence="8">
    <location>
        <position position="79"/>
    </location>
</feature>
<dbReference type="Pfam" id="PF01400">
    <property type="entry name" value="Astacin"/>
    <property type="match status" value="1"/>
</dbReference>
<evidence type="ECO:0000256" key="4">
    <source>
        <dbReference type="ARBA" id="ARBA00022833"/>
    </source>
</evidence>
<evidence type="ECO:0000313" key="10">
    <source>
        <dbReference type="EMBL" id="EKC19400.1"/>
    </source>
</evidence>
<keyword evidence="1 8" id="KW-0645">Protease</keyword>
<evidence type="ECO:0000256" key="3">
    <source>
        <dbReference type="ARBA" id="ARBA00022801"/>
    </source>
</evidence>
<dbReference type="SMART" id="SM00235">
    <property type="entry name" value="ZnMc"/>
    <property type="match status" value="1"/>
</dbReference>
<feature type="binding site" evidence="8">
    <location>
        <position position="78"/>
    </location>
    <ligand>
        <name>Zn(2+)</name>
        <dbReference type="ChEBI" id="CHEBI:29105"/>
        <note>catalytic</note>
    </ligand>
</feature>
<evidence type="ECO:0000256" key="7">
    <source>
        <dbReference type="PROSITE-ProRule" id="PRU00059"/>
    </source>
</evidence>
<dbReference type="SMART" id="SM00060">
    <property type="entry name" value="FN3"/>
    <property type="match status" value="2"/>
</dbReference>
<reference evidence="10" key="1">
    <citation type="journal article" date="2012" name="Nature">
        <title>The oyster genome reveals stress adaptation and complexity of shell formation.</title>
        <authorList>
            <person name="Zhang G."/>
            <person name="Fang X."/>
            <person name="Guo X."/>
            <person name="Li L."/>
            <person name="Luo R."/>
            <person name="Xu F."/>
            <person name="Yang P."/>
            <person name="Zhang L."/>
            <person name="Wang X."/>
            <person name="Qi H."/>
            <person name="Xiong Z."/>
            <person name="Que H."/>
            <person name="Xie Y."/>
            <person name="Holland P.W."/>
            <person name="Paps J."/>
            <person name="Zhu Y."/>
            <person name="Wu F."/>
            <person name="Chen Y."/>
            <person name="Wang J."/>
            <person name="Peng C."/>
            <person name="Meng J."/>
            <person name="Yang L."/>
            <person name="Liu J."/>
            <person name="Wen B."/>
            <person name="Zhang N."/>
            <person name="Huang Z."/>
            <person name="Zhu Q."/>
            <person name="Feng Y."/>
            <person name="Mount A."/>
            <person name="Hedgecock D."/>
            <person name="Xu Z."/>
            <person name="Liu Y."/>
            <person name="Domazet-Loso T."/>
            <person name="Du Y."/>
            <person name="Sun X."/>
            <person name="Zhang S."/>
            <person name="Liu B."/>
            <person name="Cheng P."/>
            <person name="Jiang X."/>
            <person name="Li J."/>
            <person name="Fan D."/>
            <person name="Wang W."/>
            <person name="Fu W."/>
            <person name="Wang T."/>
            <person name="Wang B."/>
            <person name="Zhang J."/>
            <person name="Peng Z."/>
            <person name="Li Y."/>
            <person name="Li N."/>
            <person name="Wang J."/>
            <person name="Chen M."/>
            <person name="He Y."/>
            <person name="Tan F."/>
            <person name="Song X."/>
            <person name="Zheng Q."/>
            <person name="Huang R."/>
            <person name="Yang H."/>
            <person name="Du X."/>
            <person name="Chen L."/>
            <person name="Yang M."/>
            <person name="Gaffney P.M."/>
            <person name="Wang S."/>
            <person name="Luo L."/>
            <person name="She Z."/>
            <person name="Ming Y."/>
            <person name="Huang W."/>
            <person name="Zhang S."/>
            <person name="Huang B."/>
            <person name="Zhang Y."/>
            <person name="Qu T."/>
            <person name="Ni P."/>
            <person name="Miao G."/>
            <person name="Wang J."/>
            <person name="Wang Q."/>
            <person name="Steinberg C.E."/>
            <person name="Wang H."/>
            <person name="Li N."/>
            <person name="Qian L."/>
            <person name="Zhang G."/>
            <person name="Li Y."/>
            <person name="Yang H."/>
            <person name="Liu X."/>
            <person name="Wang J."/>
            <person name="Yin Y."/>
            <person name="Wang J."/>
        </authorList>
    </citation>
    <scope>NUCLEOTIDE SEQUENCE [LARGE SCALE GENOMIC DNA]</scope>
    <source>
        <strain evidence="10">05x7-T-G4-1.051#20</strain>
    </source>
</reference>
<keyword evidence="6" id="KW-1015">Disulfide bond</keyword>
<dbReference type="GO" id="GO:0008270">
    <property type="term" value="F:zinc ion binding"/>
    <property type="evidence" value="ECO:0007669"/>
    <property type="project" value="UniProtKB-UniRule"/>
</dbReference>
<proteinExistence type="predicted"/>
<dbReference type="InParanoid" id="K1PSJ4"/>
<dbReference type="SUPFAM" id="SSF49265">
    <property type="entry name" value="Fibronectin type III"/>
    <property type="match status" value="1"/>
</dbReference>
<evidence type="ECO:0000256" key="2">
    <source>
        <dbReference type="ARBA" id="ARBA00022723"/>
    </source>
</evidence>
<feature type="binding site" evidence="8">
    <location>
        <position position="82"/>
    </location>
    <ligand>
        <name>Zn(2+)</name>
        <dbReference type="ChEBI" id="CHEBI:29105"/>
        <note>catalytic</note>
    </ligand>
</feature>
<evidence type="ECO:0000256" key="6">
    <source>
        <dbReference type="ARBA" id="ARBA00023157"/>
    </source>
</evidence>
<dbReference type="GO" id="GO:0004222">
    <property type="term" value="F:metalloendopeptidase activity"/>
    <property type="evidence" value="ECO:0007669"/>
    <property type="project" value="UniProtKB-UniRule"/>
</dbReference>
<dbReference type="Gene3D" id="3.40.390.10">
    <property type="entry name" value="Collagenase (Catalytic Domain)"/>
    <property type="match status" value="1"/>
</dbReference>
<name>K1PSJ4_MAGGI</name>
<dbReference type="AlphaFoldDB" id="K1PSJ4"/>
<keyword evidence="2 8" id="KW-0479">Metal-binding</keyword>
<organism evidence="10">
    <name type="scientific">Magallana gigas</name>
    <name type="common">Pacific oyster</name>
    <name type="synonym">Crassostrea gigas</name>
    <dbReference type="NCBI Taxonomy" id="29159"/>
    <lineage>
        <taxon>Eukaryota</taxon>
        <taxon>Metazoa</taxon>
        <taxon>Spiralia</taxon>
        <taxon>Lophotrochozoa</taxon>
        <taxon>Mollusca</taxon>
        <taxon>Bivalvia</taxon>
        <taxon>Autobranchia</taxon>
        <taxon>Pteriomorphia</taxon>
        <taxon>Ostreida</taxon>
        <taxon>Ostreoidea</taxon>
        <taxon>Ostreidae</taxon>
        <taxon>Magallana</taxon>
    </lineage>
</organism>
<dbReference type="Pfam" id="PF00041">
    <property type="entry name" value="fn3"/>
    <property type="match status" value="1"/>
</dbReference>
<dbReference type="SUPFAM" id="SSF55486">
    <property type="entry name" value="Metalloproteases ('zincins'), catalytic domain"/>
    <property type="match status" value="1"/>
</dbReference>
<accession>K1PSJ4</accession>
<dbReference type="InterPro" id="IPR001506">
    <property type="entry name" value="Peptidase_M12A"/>
</dbReference>